<name>A0AAF3FDS2_9BILA</name>
<accession>A0AAF3FDS2</accession>
<protein>
    <submittedName>
        <fullName evidence="5">Maelstrom domain-containing protein</fullName>
    </submittedName>
</protein>
<dbReference type="GO" id="GO:0031047">
    <property type="term" value="P:regulatory ncRNA-mediated gene silencing"/>
    <property type="evidence" value="ECO:0007669"/>
    <property type="project" value="UniProtKB-KW"/>
</dbReference>
<evidence type="ECO:0000313" key="5">
    <source>
        <dbReference type="WBParaSite" id="MBELARI_LOCUS5048"/>
    </source>
</evidence>
<proteinExistence type="inferred from homology"/>
<evidence type="ECO:0000259" key="3">
    <source>
        <dbReference type="Pfam" id="PF13017"/>
    </source>
</evidence>
<evidence type="ECO:0000313" key="4">
    <source>
        <dbReference type="Proteomes" id="UP000887575"/>
    </source>
</evidence>
<dbReference type="InterPro" id="IPR024970">
    <property type="entry name" value="Maelstrom"/>
</dbReference>
<dbReference type="WBParaSite" id="MBELARI_LOCUS5048">
    <property type="protein sequence ID" value="MBELARI_LOCUS5048"/>
    <property type="gene ID" value="MBELARI_LOCUS5048"/>
</dbReference>
<evidence type="ECO:0000256" key="2">
    <source>
        <dbReference type="ARBA" id="ARBA00023158"/>
    </source>
</evidence>
<organism evidence="4 5">
    <name type="scientific">Mesorhabditis belari</name>
    <dbReference type="NCBI Taxonomy" id="2138241"/>
    <lineage>
        <taxon>Eukaryota</taxon>
        <taxon>Metazoa</taxon>
        <taxon>Ecdysozoa</taxon>
        <taxon>Nematoda</taxon>
        <taxon>Chromadorea</taxon>
        <taxon>Rhabditida</taxon>
        <taxon>Rhabditina</taxon>
        <taxon>Rhabditomorpha</taxon>
        <taxon>Rhabditoidea</taxon>
        <taxon>Rhabditidae</taxon>
        <taxon>Mesorhabditinae</taxon>
        <taxon>Mesorhabditis</taxon>
    </lineage>
</organism>
<dbReference type="Proteomes" id="UP000887575">
    <property type="component" value="Unassembled WGS sequence"/>
</dbReference>
<evidence type="ECO:0000256" key="1">
    <source>
        <dbReference type="ARBA" id="ARBA00007057"/>
    </source>
</evidence>
<dbReference type="AlphaFoldDB" id="A0AAF3FDS2"/>
<keyword evidence="4" id="KW-1185">Reference proteome</keyword>
<sequence length="488" mass="55919">MFALEFLVKILSLAHRFSSSFSKRRLLSNLTAMNDENCGFTLYAQNLRQKIGGRHPFGATAYEAAIPGWKKLRAEDKQLWTNRARGLQRSEHHQPHKRYNMMEPCTGTTPQNVFRGSIENYPSATSPFFYRSPNKNQTPANDGYFSNGSPHMRFYNGKDYRNTTPVNRYHVFENKRNTKKLQPMTKSNYMEIDEEDEWGVGAPEVSTELDEKAFESVLNEKYNRDMERIIKLVKKKTNGCPDKIKKIRWILCSMQTFGYVDGICIPAEMGLCEFDLTEGILDKFSSIIGPWEVSNDVQRSRSTFHSNETHGIPLEGRGTVDKTAAILEVLGRTEPKLAAKQGVRIGLYHHEIDDESRGYYHVEHREKRRFVVCLRQEFHYIQASFKHLKNEVGLHYDGVPMVSDDFVLADALVDALAVLLKGNPLKEYSGWLLGLGMPLPRELITPWERNNGELFCARHRPGRNSCCAAVTVSRATYIILYALDSMLK</sequence>
<keyword evidence="2" id="KW-0943">RNA-mediated gene silencing</keyword>
<dbReference type="GO" id="GO:0060964">
    <property type="term" value="P:regulation of miRNA-mediated gene silencing"/>
    <property type="evidence" value="ECO:0007669"/>
    <property type="project" value="InterPro"/>
</dbReference>
<reference evidence="5" key="1">
    <citation type="submission" date="2024-02" db="UniProtKB">
        <authorList>
            <consortium name="WormBaseParasite"/>
        </authorList>
    </citation>
    <scope>IDENTIFICATION</scope>
</reference>
<comment type="similarity">
    <text evidence="1">Belongs to the maelstrom family.</text>
</comment>
<dbReference type="Pfam" id="PF13017">
    <property type="entry name" value="Maelstrom"/>
    <property type="match status" value="1"/>
</dbReference>
<feature type="domain" description="Maelstrom" evidence="3">
    <location>
        <begin position="261"/>
        <end position="482"/>
    </location>
</feature>